<dbReference type="OrthoDB" id="3799856at2759"/>
<dbReference type="Proteomes" id="UP000800038">
    <property type="component" value="Unassembled WGS sequence"/>
</dbReference>
<gene>
    <name evidence="1" type="ORF">EJ02DRAFT_431595</name>
</gene>
<feature type="non-terminal residue" evidence="1">
    <location>
        <position position="242"/>
    </location>
</feature>
<dbReference type="AlphaFoldDB" id="A0A6A5SZZ3"/>
<organism evidence="1 2">
    <name type="scientific">Clathrospora elynae</name>
    <dbReference type="NCBI Taxonomy" id="706981"/>
    <lineage>
        <taxon>Eukaryota</taxon>
        <taxon>Fungi</taxon>
        <taxon>Dikarya</taxon>
        <taxon>Ascomycota</taxon>
        <taxon>Pezizomycotina</taxon>
        <taxon>Dothideomycetes</taxon>
        <taxon>Pleosporomycetidae</taxon>
        <taxon>Pleosporales</taxon>
        <taxon>Diademaceae</taxon>
        <taxon>Clathrospora</taxon>
    </lineage>
</organism>
<keyword evidence="2" id="KW-1185">Reference proteome</keyword>
<sequence>MLKDMPDAEYDKWIESLEKLVEGDGEMLLRSDPNISSHDLRMARATPAPVDVRRQAKMTEVDNSQTRIAVKQEHDANSSGSDNLNPEDGVKLAQTIMDNLQSRVSADCIGLKGLGGVNKSYTKFELQTAIVNAFLKPGRPFHFLSVKKDVKASLIPWIIAEAGAFHELKAMSFVFAHTMPFASVILNAFFGSWSAASRMSGSQRNPWALPTFSTSPGLSPPRRVPGAEGLACYHDLGADERT</sequence>
<dbReference type="EMBL" id="ML976009">
    <property type="protein sequence ID" value="KAF1945508.1"/>
    <property type="molecule type" value="Genomic_DNA"/>
</dbReference>
<protein>
    <submittedName>
        <fullName evidence="1">Uncharacterized protein</fullName>
    </submittedName>
</protein>
<name>A0A6A5SZZ3_9PLEO</name>
<accession>A0A6A5SZZ3</accession>
<proteinExistence type="predicted"/>
<reference evidence="1" key="1">
    <citation type="journal article" date="2020" name="Stud. Mycol.">
        <title>101 Dothideomycetes genomes: a test case for predicting lifestyles and emergence of pathogens.</title>
        <authorList>
            <person name="Haridas S."/>
            <person name="Albert R."/>
            <person name="Binder M."/>
            <person name="Bloem J."/>
            <person name="Labutti K."/>
            <person name="Salamov A."/>
            <person name="Andreopoulos B."/>
            <person name="Baker S."/>
            <person name="Barry K."/>
            <person name="Bills G."/>
            <person name="Bluhm B."/>
            <person name="Cannon C."/>
            <person name="Castanera R."/>
            <person name="Culley D."/>
            <person name="Daum C."/>
            <person name="Ezra D."/>
            <person name="Gonzalez J."/>
            <person name="Henrissat B."/>
            <person name="Kuo A."/>
            <person name="Liang C."/>
            <person name="Lipzen A."/>
            <person name="Lutzoni F."/>
            <person name="Magnuson J."/>
            <person name="Mondo S."/>
            <person name="Nolan M."/>
            <person name="Ohm R."/>
            <person name="Pangilinan J."/>
            <person name="Park H.-J."/>
            <person name="Ramirez L."/>
            <person name="Alfaro M."/>
            <person name="Sun H."/>
            <person name="Tritt A."/>
            <person name="Yoshinaga Y."/>
            <person name="Zwiers L.-H."/>
            <person name="Turgeon B."/>
            <person name="Goodwin S."/>
            <person name="Spatafora J."/>
            <person name="Crous P."/>
            <person name="Grigoriev I."/>
        </authorList>
    </citation>
    <scope>NUCLEOTIDE SEQUENCE</scope>
    <source>
        <strain evidence="1">CBS 161.51</strain>
    </source>
</reference>
<evidence type="ECO:0000313" key="2">
    <source>
        <dbReference type="Proteomes" id="UP000800038"/>
    </source>
</evidence>
<evidence type="ECO:0000313" key="1">
    <source>
        <dbReference type="EMBL" id="KAF1945508.1"/>
    </source>
</evidence>